<evidence type="ECO:0000313" key="2">
    <source>
        <dbReference type="Proteomes" id="UP000663193"/>
    </source>
</evidence>
<keyword evidence="2" id="KW-1185">Reference proteome</keyword>
<dbReference type="AlphaFoldDB" id="A0A7U2FDW4"/>
<sequence length="65" mass="7290">MVAGQANAMLLGWFTGPILYEASNDGHAQRCLVIAGRLQQDWWYGSCCPSLRVLEKEMTRFVNEG</sequence>
<dbReference type="Proteomes" id="UP000663193">
    <property type="component" value="Chromosome 12"/>
</dbReference>
<name>A0A7U2FDW4_PHANO</name>
<protein>
    <submittedName>
        <fullName evidence="1">Uncharacterized protein</fullName>
    </submittedName>
</protein>
<dbReference type="EMBL" id="CP069034">
    <property type="protein sequence ID" value="QRD01180.1"/>
    <property type="molecule type" value="Genomic_DNA"/>
</dbReference>
<dbReference type="VEuPathDB" id="FungiDB:JI435_416270"/>
<evidence type="ECO:0000313" key="1">
    <source>
        <dbReference type="EMBL" id="QRD01180.1"/>
    </source>
</evidence>
<reference evidence="2" key="1">
    <citation type="journal article" date="2021" name="BMC Genomics">
        <title>Chromosome-level genome assembly and manually-curated proteome of model necrotroph Parastagonospora nodorum Sn15 reveals a genome-wide trove of candidate effector homologs, and redundancy of virulence-related functions within an accessory chromosome.</title>
        <authorList>
            <person name="Bertazzoni S."/>
            <person name="Jones D.A.B."/>
            <person name="Phan H.T."/>
            <person name="Tan K.-C."/>
            <person name="Hane J.K."/>
        </authorList>
    </citation>
    <scope>NUCLEOTIDE SEQUENCE [LARGE SCALE GENOMIC DNA]</scope>
    <source>
        <strain evidence="2">SN15 / ATCC MYA-4574 / FGSC 10173)</strain>
    </source>
</reference>
<gene>
    <name evidence="1" type="ORF">JI435_416270</name>
</gene>
<proteinExistence type="predicted"/>
<organism evidence="1 2">
    <name type="scientific">Phaeosphaeria nodorum (strain SN15 / ATCC MYA-4574 / FGSC 10173)</name>
    <name type="common">Glume blotch fungus</name>
    <name type="synonym">Parastagonospora nodorum</name>
    <dbReference type="NCBI Taxonomy" id="321614"/>
    <lineage>
        <taxon>Eukaryota</taxon>
        <taxon>Fungi</taxon>
        <taxon>Dikarya</taxon>
        <taxon>Ascomycota</taxon>
        <taxon>Pezizomycotina</taxon>
        <taxon>Dothideomycetes</taxon>
        <taxon>Pleosporomycetidae</taxon>
        <taxon>Pleosporales</taxon>
        <taxon>Pleosporineae</taxon>
        <taxon>Phaeosphaeriaceae</taxon>
        <taxon>Parastagonospora</taxon>
    </lineage>
</organism>
<accession>A0A7U2FDW4</accession>